<dbReference type="InterPro" id="IPR028082">
    <property type="entry name" value="Peripla_BP_I"/>
</dbReference>
<organism evidence="6 7">
    <name type="scientific">Rhamnella rubrinervis</name>
    <dbReference type="NCBI Taxonomy" id="2594499"/>
    <lineage>
        <taxon>Eukaryota</taxon>
        <taxon>Viridiplantae</taxon>
        <taxon>Streptophyta</taxon>
        <taxon>Embryophyta</taxon>
        <taxon>Tracheophyta</taxon>
        <taxon>Spermatophyta</taxon>
        <taxon>Magnoliopsida</taxon>
        <taxon>eudicotyledons</taxon>
        <taxon>Gunneridae</taxon>
        <taxon>Pentapetalae</taxon>
        <taxon>rosids</taxon>
        <taxon>fabids</taxon>
        <taxon>Rosales</taxon>
        <taxon>Rhamnaceae</taxon>
        <taxon>rhamnoid group</taxon>
        <taxon>Rhamneae</taxon>
        <taxon>Rhamnella</taxon>
    </lineage>
</organism>
<dbReference type="InterPro" id="IPR015683">
    <property type="entry name" value="Ionotropic_Glu_rcpt"/>
</dbReference>
<evidence type="ECO:0000259" key="5">
    <source>
        <dbReference type="Pfam" id="PF01094"/>
    </source>
</evidence>
<evidence type="ECO:0000256" key="1">
    <source>
        <dbReference type="ARBA" id="ARBA00004370"/>
    </source>
</evidence>
<dbReference type="Pfam" id="PF01094">
    <property type="entry name" value="ANF_receptor"/>
    <property type="match status" value="1"/>
</dbReference>
<dbReference type="AlphaFoldDB" id="A0A8K0HFH7"/>
<feature type="domain" description="Receptor ligand binding region" evidence="5">
    <location>
        <begin position="2"/>
        <end position="289"/>
    </location>
</feature>
<evidence type="ECO:0000256" key="4">
    <source>
        <dbReference type="ARBA" id="ARBA00023136"/>
    </source>
</evidence>
<proteinExistence type="predicted"/>
<keyword evidence="4" id="KW-0472">Membrane</keyword>
<dbReference type="SUPFAM" id="SSF53822">
    <property type="entry name" value="Periplasmic binding protein-like I"/>
    <property type="match status" value="1"/>
</dbReference>
<evidence type="ECO:0000313" key="6">
    <source>
        <dbReference type="EMBL" id="KAF3451390.1"/>
    </source>
</evidence>
<evidence type="ECO:0000313" key="7">
    <source>
        <dbReference type="Proteomes" id="UP000796880"/>
    </source>
</evidence>
<keyword evidence="3" id="KW-1133">Transmembrane helix</keyword>
<dbReference type="OrthoDB" id="5984008at2759"/>
<keyword evidence="2" id="KW-0812">Transmembrane</keyword>
<dbReference type="Proteomes" id="UP000796880">
    <property type="component" value="Unassembled WGS sequence"/>
</dbReference>
<dbReference type="EMBL" id="VOIH02000003">
    <property type="protein sequence ID" value="KAF3451390.1"/>
    <property type="molecule type" value="Genomic_DNA"/>
</dbReference>
<reference evidence="6" key="1">
    <citation type="submission" date="2020-03" db="EMBL/GenBank/DDBJ databases">
        <title>A high-quality chromosome-level genome assembly of a woody plant with both climbing and erect habits, Rhamnella rubrinervis.</title>
        <authorList>
            <person name="Lu Z."/>
            <person name="Yang Y."/>
            <person name="Zhu X."/>
            <person name="Sun Y."/>
        </authorList>
    </citation>
    <scope>NUCLEOTIDE SEQUENCE</scope>
    <source>
        <strain evidence="6">BYM</strain>
        <tissue evidence="6">Leaf</tissue>
    </source>
</reference>
<protein>
    <recommendedName>
        <fullName evidence="5">Receptor ligand binding region domain-containing protein</fullName>
    </recommendedName>
</protein>
<sequence length="348" mass="39454">MDVIIGMDTWQEATLVAKVGNQSKVPVISFAAPSITPPLMINRWPFLIAMDSSDSAQINCMADLVCAYNWRKVVVIYEENEYDGDFGSLTLLNEALQSAGSEIEYRLVLPPYSSPSNPKDVVLDELSKIRINVQSRAFIVLRSSFPMVAHLFREANELGLIGKESVWIVTESITSLLDFANSSVISSMEGILGIKTYYNESSNAYKYFYTQFNQIFQTENPQKQTFKPNIHALRAYDSIRTITQGTNMTTKMLLEDILSSNFDGLSGKVRFQEGKLLPAPVFRIENVIGNDKEVAQQQRRYKELDFWMPQYGFLNRLIRKNDQKMKDRSDFVCKTLKGLSGSVVWPGN</sequence>
<dbReference type="GO" id="GO:0016020">
    <property type="term" value="C:membrane"/>
    <property type="evidence" value="ECO:0007669"/>
    <property type="project" value="UniProtKB-SubCell"/>
</dbReference>
<evidence type="ECO:0000256" key="3">
    <source>
        <dbReference type="ARBA" id="ARBA00022989"/>
    </source>
</evidence>
<dbReference type="FunFam" id="3.40.50.2300:FF:000188">
    <property type="entry name" value="Glutamate receptor"/>
    <property type="match status" value="1"/>
</dbReference>
<keyword evidence="7" id="KW-1185">Reference proteome</keyword>
<gene>
    <name evidence="6" type="ORF">FNV43_RR07485</name>
</gene>
<dbReference type="InterPro" id="IPR001828">
    <property type="entry name" value="ANF_lig-bd_rcpt"/>
</dbReference>
<name>A0A8K0HFH7_9ROSA</name>
<comment type="subcellular location">
    <subcellularLocation>
        <location evidence="1">Membrane</location>
    </subcellularLocation>
</comment>
<dbReference type="Gene3D" id="3.40.50.2300">
    <property type="match status" value="1"/>
</dbReference>
<comment type="caution">
    <text evidence="6">The sequence shown here is derived from an EMBL/GenBank/DDBJ whole genome shotgun (WGS) entry which is preliminary data.</text>
</comment>
<dbReference type="PANTHER" id="PTHR34836">
    <property type="entry name" value="OS06G0188250 PROTEIN"/>
    <property type="match status" value="1"/>
</dbReference>
<dbReference type="PANTHER" id="PTHR34836:SF9">
    <property type="entry name" value="RECEPTOR LIGAND BINDING REGION DOMAIN-CONTAINING PROTEIN"/>
    <property type="match status" value="1"/>
</dbReference>
<evidence type="ECO:0000256" key="2">
    <source>
        <dbReference type="ARBA" id="ARBA00022692"/>
    </source>
</evidence>
<accession>A0A8K0HFH7</accession>